<evidence type="ECO:0000313" key="2">
    <source>
        <dbReference type="EMBL" id="PVZ98600.1"/>
    </source>
</evidence>
<feature type="domain" description="MULE transposase" evidence="1">
    <location>
        <begin position="151"/>
        <end position="227"/>
    </location>
</feature>
<accession>A0A2U1J0J8</accession>
<name>A0A2U1J0J8_SMIAN</name>
<dbReference type="EMBL" id="MBFU01000534">
    <property type="protein sequence ID" value="PVZ98600.1"/>
    <property type="molecule type" value="Genomic_DNA"/>
</dbReference>
<evidence type="ECO:0000313" key="3">
    <source>
        <dbReference type="Proteomes" id="UP000245591"/>
    </source>
</evidence>
<organism evidence="2 3">
    <name type="scientific">Smittium angustum</name>
    <dbReference type="NCBI Taxonomy" id="133377"/>
    <lineage>
        <taxon>Eukaryota</taxon>
        <taxon>Fungi</taxon>
        <taxon>Fungi incertae sedis</taxon>
        <taxon>Zoopagomycota</taxon>
        <taxon>Kickxellomycotina</taxon>
        <taxon>Harpellomycetes</taxon>
        <taxon>Harpellales</taxon>
        <taxon>Legeriomycetaceae</taxon>
        <taxon>Smittium</taxon>
    </lineage>
</organism>
<dbReference type="Pfam" id="PF10551">
    <property type="entry name" value="MULE"/>
    <property type="match status" value="1"/>
</dbReference>
<dbReference type="AlphaFoldDB" id="A0A2U1J0J8"/>
<proteinExistence type="predicted"/>
<evidence type="ECO:0000259" key="1">
    <source>
        <dbReference type="Pfam" id="PF10551"/>
    </source>
</evidence>
<keyword evidence="3" id="KW-1185">Reference proteome</keyword>
<sequence>MERKRYNWKKTFDFEEFDGEYKSKFINIKGKRLKFCHQRLYDCKNLKENGCQAKYKEEKFDDDSIKAYVTNEHNPICQATSKILNKKKIVLKEISNNNSRNWEIKEAFNLNGSTITSNKINNTKEIKTKNDIKILLTSKHTLGFLEKSHMLHIDATYNITDLEYPIIVLGVSDNNGMFLLVGLDIVSNKKSSTYKWVSDALLEETTKNNINFNIKYLIEDSSAAITNLHVILMKK</sequence>
<gene>
    <name evidence="2" type="ORF">BB558_005395</name>
</gene>
<comment type="caution">
    <text evidence="2">The sequence shown here is derived from an EMBL/GenBank/DDBJ whole genome shotgun (WGS) entry which is preliminary data.</text>
</comment>
<reference evidence="2 3" key="1">
    <citation type="journal article" date="2018" name="MBio">
        <title>Comparative Genomics Reveals the Core Gene Toolbox for the Fungus-Insect Symbiosis.</title>
        <authorList>
            <person name="Wang Y."/>
            <person name="Stata M."/>
            <person name="Wang W."/>
            <person name="Stajich J.E."/>
            <person name="White M.M."/>
            <person name="Moncalvo J.M."/>
        </authorList>
    </citation>
    <scope>NUCLEOTIDE SEQUENCE [LARGE SCALE GENOMIC DNA]</scope>
    <source>
        <strain evidence="2 3">AUS-126-30</strain>
    </source>
</reference>
<dbReference type="Proteomes" id="UP000245591">
    <property type="component" value="Unassembled WGS sequence"/>
</dbReference>
<protein>
    <recommendedName>
        <fullName evidence="1">MULE transposase domain-containing protein</fullName>
    </recommendedName>
</protein>
<dbReference type="InterPro" id="IPR018289">
    <property type="entry name" value="MULE_transposase_dom"/>
</dbReference>